<feature type="domain" description="Peptidase M16 C-terminal" evidence="5">
    <location>
        <begin position="666"/>
        <end position="840"/>
    </location>
</feature>
<keyword evidence="2" id="KW-0378">Hydrolase</keyword>
<dbReference type="PANTHER" id="PTHR11851">
    <property type="entry name" value="METALLOPROTEASE"/>
    <property type="match status" value="1"/>
</dbReference>
<dbReference type="RefSeq" id="WP_278016881.1">
    <property type="nucleotide sequence ID" value="NZ_CP121106.1"/>
</dbReference>
<protein>
    <submittedName>
        <fullName evidence="6">Pitrilysin family protein</fullName>
    </submittedName>
</protein>
<name>A0ABY8FT49_9SPHN</name>
<dbReference type="InterPro" id="IPR050361">
    <property type="entry name" value="MPP/UQCRC_Complex"/>
</dbReference>
<evidence type="ECO:0000256" key="2">
    <source>
        <dbReference type="ARBA" id="ARBA00023049"/>
    </source>
</evidence>
<evidence type="ECO:0000256" key="1">
    <source>
        <dbReference type="ARBA" id="ARBA00007261"/>
    </source>
</evidence>
<feature type="chain" id="PRO_5045937250" evidence="3">
    <location>
        <begin position="24"/>
        <end position="948"/>
    </location>
</feature>
<keyword evidence="2" id="KW-0645">Protease</keyword>
<gene>
    <name evidence="6" type="ORF">P7228_03775</name>
</gene>
<comment type="similarity">
    <text evidence="1">Belongs to the peptidase M16 family.</text>
</comment>
<feature type="signal peptide" evidence="3">
    <location>
        <begin position="1"/>
        <end position="23"/>
    </location>
</feature>
<feature type="domain" description="Peptidase M16 N-terminal" evidence="4">
    <location>
        <begin position="520"/>
        <end position="659"/>
    </location>
</feature>
<dbReference type="InterPro" id="IPR007863">
    <property type="entry name" value="Peptidase_M16_C"/>
</dbReference>
<dbReference type="EMBL" id="CP121106">
    <property type="protein sequence ID" value="WFL78191.1"/>
    <property type="molecule type" value="Genomic_DNA"/>
</dbReference>
<organism evidence="6 7">
    <name type="scientific">Altererythrobacter arenosus</name>
    <dbReference type="NCBI Taxonomy" id="3032592"/>
    <lineage>
        <taxon>Bacteria</taxon>
        <taxon>Pseudomonadati</taxon>
        <taxon>Pseudomonadota</taxon>
        <taxon>Alphaproteobacteria</taxon>
        <taxon>Sphingomonadales</taxon>
        <taxon>Erythrobacteraceae</taxon>
        <taxon>Altererythrobacter</taxon>
    </lineage>
</organism>
<evidence type="ECO:0000259" key="5">
    <source>
        <dbReference type="Pfam" id="PF05193"/>
    </source>
</evidence>
<proteinExistence type="inferred from homology"/>
<keyword evidence="2" id="KW-0482">Metalloprotease</keyword>
<dbReference type="Gene3D" id="3.30.830.10">
    <property type="entry name" value="Metalloenzyme, LuxS/M16 peptidase-like"/>
    <property type="match status" value="4"/>
</dbReference>
<sequence length="948" mass="101250">MIKHILASSAAALAIVAAAPAGAEQQEAAAPTLSAPVIDFTEWSLDNGLRVIAIPDETTATVTTSLWYEVGSKHDPEGRSGFAHLFEHILSRKTENMPYNMIYGLTADVGGTRNASTGGDRTNYYETVPAEYLERMLWTHRERMFKPVIDQEVFDRERDVVKEELRQRVLAPPYGRMRFVVAENAYDHLPYRRTGIGSLEDLDAATLDDARAFHQAFYGPDTATLIVAGNFQIADLHSLVNQYFGDIPRRTNPVDLAITIEEPQRSGPRSLVATAPNVPLPISGSLWRGPGTTHPDAPALDVLAAIMTRGENSRLDERLVRSGKAVDTSFFYSENEDGGYIAGYATLNPQANIEEIDAILAAEIARLRDSEVSPAELAEAKNEIFASALRQRETARGRAFELGEALVSTGDPRAADKRLAGVAAVTPADIRRVANAWLEPETRVDFRYVAGEDDPSSYANPVRLPEYRTLPPVSGEPLQVLPEGVREEPPAPGKRPDVAVPPIVATELDNGIELVATQTGDVPIATMTVLFPGGSASDPRDKAGLAEFAAALAGKGTDGQTATDIASQLEGLGAQLGATVNPDGTFISLTAPVANLAAAGAILADVVTSASYPQGEVDRERKRTIDGLTVEMKDPGAVASKLLYVALYGDAPYGTQTGGTVESLASITREDLVAHRETWWHPGTARIIVSGGISTDAAQSLANDLFGSWTVNRPAPATIVQPAGTEQSARTIVVDIPDAGQAAVFAATRAVSRSDETYYALDLANSVLGGGSSGRLFEEVRTKRSLSYGSYSGVPDRADASFLYASAQTKNESAAEVAKIILGEMGRLGAEPLDDDLLEARRLFLSGNNARALESSNGFNAIVAGLVMQGIAPDEAAAYADRLSGISSEAASEAARRYADPDRATLIVVGDSRHFIDDLKALRSNVELVSIDELDLSRSDLRRQADGG</sequence>
<dbReference type="PANTHER" id="PTHR11851:SF49">
    <property type="entry name" value="MITOCHONDRIAL-PROCESSING PEPTIDASE SUBUNIT ALPHA"/>
    <property type="match status" value="1"/>
</dbReference>
<dbReference type="SUPFAM" id="SSF63411">
    <property type="entry name" value="LuxS/MPP-like metallohydrolase"/>
    <property type="match status" value="4"/>
</dbReference>
<keyword evidence="7" id="KW-1185">Reference proteome</keyword>
<keyword evidence="3" id="KW-0732">Signal</keyword>
<evidence type="ECO:0000313" key="7">
    <source>
        <dbReference type="Proteomes" id="UP001215827"/>
    </source>
</evidence>
<feature type="domain" description="Peptidase M16 C-terminal" evidence="5">
    <location>
        <begin position="205"/>
        <end position="383"/>
    </location>
</feature>
<dbReference type="Pfam" id="PF00675">
    <property type="entry name" value="Peptidase_M16"/>
    <property type="match status" value="2"/>
</dbReference>
<evidence type="ECO:0000256" key="3">
    <source>
        <dbReference type="SAM" id="SignalP"/>
    </source>
</evidence>
<evidence type="ECO:0000313" key="6">
    <source>
        <dbReference type="EMBL" id="WFL78191.1"/>
    </source>
</evidence>
<dbReference type="InterPro" id="IPR011765">
    <property type="entry name" value="Pept_M16_N"/>
</dbReference>
<evidence type="ECO:0000259" key="4">
    <source>
        <dbReference type="Pfam" id="PF00675"/>
    </source>
</evidence>
<dbReference type="Pfam" id="PF05193">
    <property type="entry name" value="Peptidase_M16_C"/>
    <property type="match status" value="2"/>
</dbReference>
<accession>A0ABY8FT49</accession>
<feature type="domain" description="Peptidase M16 N-terminal" evidence="4">
    <location>
        <begin position="51"/>
        <end position="167"/>
    </location>
</feature>
<dbReference type="InterPro" id="IPR011249">
    <property type="entry name" value="Metalloenz_LuxS/M16"/>
</dbReference>
<reference evidence="6 7" key="1">
    <citation type="submission" date="2023-03" db="EMBL/GenBank/DDBJ databases">
        <title>Altererythrobacter sp. CAU 1644 isolated from sand.</title>
        <authorList>
            <person name="Kim W."/>
        </authorList>
    </citation>
    <scope>NUCLEOTIDE SEQUENCE [LARGE SCALE GENOMIC DNA]</scope>
    <source>
        <strain evidence="6 7">CAU 1644</strain>
    </source>
</reference>
<dbReference type="Proteomes" id="UP001215827">
    <property type="component" value="Chromosome"/>
</dbReference>